<reference evidence="2 3" key="1">
    <citation type="submission" date="2020-03" db="EMBL/GenBank/DDBJ databases">
        <authorList>
            <person name="Sun Q."/>
        </authorList>
    </citation>
    <scope>NUCLEOTIDE SEQUENCE [LARGE SCALE GENOMIC DNA]</scope>
    <source>
        <strain evidence="2 3">JC162</strain>
    </source>
</reference>
<organism evidence="2 3">
    <name type="scientific">Neoroseomonas marina</name>
    <dbReference type="NCBI Taxonomy" id="1232220"/>
    <lineage>
        <taxon>Bacteria</taxon>
        <taxon>Pseudomonadati</taxon>
        <taxon>Pseudomonadota</taxon>
        <taxon>Alphaproteobacteria</taxon>
        <taxon>Acetobacterales</taxon>
        <taxon>Acetobacteraceae</taxon>
        <taxon>Neoroseomonas</taxon>
    </lineage>
</organism>
<sequence>MSGAFTLRPVAEADFEPLLDLSIRVLREDLERVVRFDPERRRSRMRAGFDPAMLSAIEVDGRLAGCIAAVPAEDHVEVHSFYLEPWAQGRGLGAAVFAAVLAAHPDLPVRIEVLKGASVHRFWEKQGFVRTGEQSFDWLYERPAGLGAVSSPA</sequence>
<evidence type="ECO:0000313" key="3">
    <source>
        <dbReference type="Proteomes" id="UP000548582"/>
    </source>
</evidence>
<gene>
    <name evidence="2" type="ORF">GWK16_02010</name>
</gene>
<dbReference type="InterPro" id="IPR000182">
    <property type="entry name" value="GNAT_dom"/>
</dbReference>
<dbReference type="Pfam" id="PF00583">
    <property type="entry name" value="Acetyltransf_1"/>
    <property type="match status" value="1"/>
</dbReference>
<keyword evidence="3" id="KW-1185">Reference proteome</keyword>
<feature type="domain" description="N-acetyltransferase" evidence="1">
    <location>
        <begin position="5"/>
        <end position="145"/>
    </location>
</feature>
<dbReference type="CDD" id="cd04301">
    <property type="entry name" value="NAT_SF"/>
    <property type="match status" value="1"/>
</dbReference>
<protein>
    <submittedName>
        <fullName evidence="2">GNAT family N-acetyltransferase</fullName>
    </submittedName>
</protein>
<name>A0A848E9M4_9PROT</name>
<comment type="caution">
    <text evidence="2">The sequence shown here is derived from an EMBL/GenBank/DDBJ whole genome shotgun (WGS) entry which is preliminary data.</text>
</comment>
<dbReference type="SUPFAM" id="SSF55729">
    <property type="entry name" value="Acyl-CoA N-acyltransferases (Nat)"/>
    <property type="match status" value="1"/>
</dbReference>
<dbReference type="EMBL" id="JABBKX010000001">
    <property type="protein sequence ID" value="NMJ39998.1"/>
    <property type="molecule type" value="Genomic_DNA"/>
</dbReference>
<dbReference type="AlphaFoldDB" id="A0A848E9M4"/>
<dbReference type="InterPro" id="IPR016181">
    <property type="entry name" value="Acyl_CoA_acyltransferase"/>
</dbReference>
<dbReference type="PROSITE" id="PS51186">
    <property type="entry name" value="GNAT"/>
    <property type="match status" value="1"/>
</dbReference>
<evidence type="ECO:0000259" key="1">
    <source>
        <dbReference type="PROSITE" id="PS51186"/>
    </source>
</evidence>
<dbReference type="Proteomes" id="UP000548582">
    <property type="component" value="Unassembled WGS sequence"/>
</dbReference>
<dbReference type="Gene3D" id="3.40.630.30">
    <property type="match status" value="1"/>
</dbReference>
<dbReference type="RefSeq" id="WP_170052295.1">
    <property type="nucleotide sequence ID" value="NZ_JABBKX010000001.1"/>
</dbReference>
<accession>A0A848E9M4</accession>
<dbReference type="GO" id="GO:0016747">
    <property type="term" value="F:acyltransferase activity, transferring groups other than amino-acyl groups"/>
    <property type="evidence" value="ECO:0007669"/>
    <property type="project" value="InterPro"/>
</dbReference>
<proteinExistence type="predicted"/>
<evidence type="ECO:0000313" key="2">
    <source>
        <dbReference type="EMBL" id="NMJ39998.1"/>
    </source>
</evidence>
<keyword evidence="2" id="KW-0808">Transferase</keyword>